<sequence length="254" mass="28609">MTLVLSMNPFLDPEGDPPLSTYQPIWESERCTKTCLSNPAPPCSSEEQFTPESSCRRVPDHISMSRIAYFKRKFVDDDDEAPFSFRTYCQTVAPVLEERAHVLRLSLEKMRFIDDPEAFLRRSVLVNNLLRRLRAEILLQSTDWCFPPNPAFASGPCILPPSTNPAHQALHRAVPARICLAPQAGRPYANVSEWSVGDRGIFALTVPRHAAASTPRRPPQDTTSTSHSPCTMQRSPARLHRTPPRFFSWPAIVS</sequence>
<proteinExistence type="predicted"/>
<protein>
    <submittedName>
        <fullName evidence="3">SERTA domain containing 4</fullName>
    </submittedName>
</protein>
<name>A0A3P9BGW1_9CICH</name>
<accession>A0A3P9BGW1</accession>
<dbReference type="PANTHER" id="PTHR14272:SF4">
    <property type="entry name" value="SERTA DOMAIN-CONTAINING PROTEIN 4"/>
    <property type="match status" value="1"/>
</dbReference>
<dbReference type="InterPro" id="IPR009263">
    <property type="entry name" value="SERTA_dom"/>
</dbReference>
<evidence type="ECO:0000313" key="4">
    <source>
        <dbReference type="Proteomes" id="UP000265160"/>
    </source>
</evidence>
<feature type="compositionally biased region" description="Polar residues" evidence="1">
    <location>
        <begin position="220"/>
        <end position="234"/>
    </location>
</feature>
<dbReference type="STRING" id="106582.ENSMZEP00005009127"/>
<dbReference type="PROSITE" id="PS51053">
    <property type="entry name" value="SERTA"/>
    <property type="match status" value="1"/>
</dbReference>
<dbReference type="RefSeq" id="XP_004574806.2">
    <property type="nucleotide sequence ID" value="XM_004574749.2"/>
</dbReference>
<feature type="region of interest" description="Disordered" evidence="1">
    <location>
        <begin position="209"/>
        <end position="237"/>
    </location>
</feature>
<dbReference type="CTD" id="56256"/>
<keyword evidence="4" id="KW-1185">Reference proteome</keyword>
<dbReference type="Pfam" id="PF06031">
    <property type="entry name" value="SERTA"/>
    <property type="match status" value="1"/>
</dbReference>
<reference evidence="3" key="3">
    <citation type="submission" date="2025-09" db="UniProtKB">
        <authorList>
            <consortium name="Ensembl"/>
        </authorList>
    </citation>
    <scope>IDENTIFICATION</scope>
</reference>
<reference evidence="3" key="2">
    <citation type="submission" date="2025-08" db="UniProtKB">
        <authorList>
            <consortium name="Ensembl"/>
        </authorList>
    </citation>
    <scope>IDENTIFICATION</scope>
</reference>
<dbReference type="GeneTree" id="ENSGT00530000063876"/>
<dbReference type="Ensembl" id="ENSMZET00005009476.1">
    <property type="protein sequence ID" value="ENSMZEP00005009127.1"/>
    <property type="gene ID" value="ENSMZEG00005006935.1"/>
</dbReference>
<reference evidence="3 4" key="1">
    <citation type="journal article" date="2014" name="Nature">
        <title>The genomic substrate for adaptive radiation in African cichlid fish.</title>
        <authorList>
            <person name="Brawand D."/>
            <person name="Wagner C.E."/>
            <person name="Li Y.I."/>
            <person name="Malinsky M."/>
            <person name="Keller I."/>
            <person name="Fan S."/>
            <person name="Simakov O."/>
            <person name="Ng A.Y."/>
            <person name="Lim Z.W."/>
            <person name="Bezault E."/>
            <person name="Turner-Maier J."/>
            <person name="Johnson J."/>
            <person name="Alcazar R."/>
            <person name="Noh H.J."/>
            <person name="Russell P."/>
            <person name="Aken B."/>
            <person name="Alfoldi J."/>
            <person name="Amemiya C."/>
            <person name="Azzouzi N."/>
            <person name="Baroiller J.F."/>
            <person name="Barloy-Hubler F."/>
            <person name="Berlin A."/>
            <person name="Bloomquist R."/>
            <person name="Carleton K.L."/>
            <person name="Conte M.A."/>
            <person name="D'Cotta H."/>
            <person name="Eshel O."/>
            <person name="Gaffney L."/>
            <person name="Galibert F."/>
            <person name="Gante H.F."/>
            <person name="Gnerre S."/>
            <person name="Greuter L."/>
            <person name="Guyon R."/>
            <person name="Haddad N.S."/>
            <person name="Haerty W."/>
            <person name="Harris R.M."/>
            <person name="Hofmann H.A."/>
            <person name="Hourlier T."/>
            <person name="Hulata G."/>
            <person name="Jaffe D.B."/>
            <person name="Lara M."/>
            <person name="Lee A.P."/>
            <person name="MacCallum I."/>
            <person name="Mwaiko S."/>
            <person name="Nikaido M."/>
            <person name="Nishihara H."/>
            <person name="Ozouf-Costaz C."/>
            <person name="Penman D.J."/>
            <person name="Przybylski D."/>
            <person name="Rakotomanga M."/>
            <person name="Renn S.C.P."/>
            <person name="Ribeiro F.J."/>
            <person name="Ron M."/>
            <person name="Salzburger W."/>
            <person name="Sanchez-Pulido L."/>
            <person name="Santos M.E."/>
            <person name="Searle S."/>
            <person name="Sharpe T."/>
            <person name="Swofford R."/>
            <person name="Tan F.J."/>
            <person name="Williams L."/>
            <person name="Young S."/>
            <person name="Yin S."/>
            <person name="Okada N."/>
            <person name="Kocher T.D."/>
            <person name="Miska E.A."/>
            <person name="Lander E.S."/>
            <person name="Venkatesh B."/>
            <person name="Fernald R.D."/>
            <person name="Meyer A."/>
            <person name="Ponting C.P."/>
            <person name="Streelman J.T."/>
            <person name="Lindblad-Toh K."/>
            <person name="Seehausen O."/>
            <person name="Di Palma F."/>
        </authorList>
    </citation>
    <scope>NUCLEOTIDE SEQUENCE</scope>
</reference>
<dbReference type="Proteomes" id="UP000265160">
    <property type="component" value="LG19"/>
</dbReference>
<dbReference type="AlphaFoldDB" id="A0A3P9BGW1"/>
<feature type="domain" description="SERTA" evidence="2">
    <location>
        <begin position="95"/>
        <end position="141"/>
    </location>
</feature>
<dbReference type="KEGG" id="mze:101484588"/>
<dbReference type="GO" id="GO:0005634">
    <property type="term" value="C:nucleus"/>
    <property type="evidence" value="ECO:0007669"/>
    <property type="project" value="InterPro"/>
</dbReference>
<organism evidence="3 4">
    <name type="scientific">Maylandia zebra</name>
    <name type="common">zebra mbuna</name>
    <dbReference type="NCBI Taxonomy" id="106582"/>
    <lineage>
        <taxon>Eukaryota</taxon>
        <taxon>Metazoa</taxon>
        <taxon>Chordata</taxon>
        <taxon>Craniata</taxon>
        <taxon>Vertebrata</taxon>
        <taxon>Euteleostomi</taxon>
        <taxon>Actinopterygii</taxon>
        <taxon>Neopterygii</taxon>
        <taxon>Teleostei</taxon>
        <taxon>Neoteleostei</taxon>
        <taxon>Acanthomorphata</taxon>
        <taxon>Ovalentaria</taxon>
        <taxon>Cichlomorphae</taxon>
        <taxon>Cichliformes</taxon>
        <taxon>Cichlidae</taxon>
        <taxon>African cichlids</taxon>
        <taxon>Pseudocrenilabrinae</taxon>
        <taxon>Haplochromini</taxon>
        <taxon>Maylandia</taxon>
        <taxon>Maylandia zebra complex</taxon>
    </lineage>
</organism>
<evidence type="ECO:0000259" key="2">
    <source>
        <dbReference type="PROSITE" id="PS51053"/>
    </source>
</evidence>
<evidence type="ECO:0000256" key="1">
    <source>
        <dbReference type="SAM" id="MobiDB-lite"/>
    </source>
</evidence>
<evidence type="ECO:0000313" key="3">
    <source>
        <dbReference type="Ensembl" id="ENSMZEP00005009127.1"/>
    </source>
</evidence>
<dbReference type="PANTHER" id="PTHR14272">
    <property type="entry name" value="SERTA DOMAIN-CONTAINING PROTEIN 4"/>
    <property type="match status" value="1"/>
</dbReference>
<dbReference type="InterPro" id="IPR029708">
    <property type="entry name" value="SERTAD4"/>
</dbReference>